<dbReference type="AlphaFoldDB" id="X1U8X8"/>
<name>X1U8X8_9ZZZZ</name>
<accession>X1U8X8</accession>
<organism evidence="1">
    <name type="scientific">marine sediment metagenome</name>
    <dbReference type="NCBI Taxonomy" id="412755"/>
    <lineage>
        <taxon>unclassified sequences</taxon>
        <taxon>metagenomes</taxon>
        <taxon>ecological metagenomes</taxon>
    </lineage>
</organism>
<protein>
    <submittedName>
        <fullName evidence="1">Uncharacterized protein</fullName>
    </submittedName>
</protein>
<sequence length="93" mass="10304">MTVKVGLKYCGGCNPEYDRVALVKHIQESLQGKVEFVKPESEGVRLILAVEGCSTACADLSAFQGMEIRVITNIEGGERFIKKIRKELKIFAD</sequence>
<proteinExistence type="predicted"/>
<evidence type="ECO:0000313" key="1">
    <source>
        <dbReference type="EMBL" id="GAI96325.1"/>
    </source>
</evidence>
<gene>
    <name evidence="1" type="ORF">S12H4_27297</name>
</gene>
<dbReference type="EMBL" id="BARW01015571">
    <property type="protein sequence ID" value="GAI96325.1"/>
    <property type="molecule type" value="Genomic_DNA"/>
</dbReference>
<comment type="caution">
    <text evidence="1">The sequence shown here is derived from an EMBL/GenBank/DDBJ whole genome shotgun (WGS) entry which is preliminary data.</text>
</comment>
<reference evidence="1" key="1">
    <citation type="journal article" date="2014" name="Front. Microbiol.">
        <title>High frequency of phylogenetically diverse reductive dehalogenase-homologous genes in deep subseafloor sedimentary metagenomes.</title>
        <authorList>
            <person name="Kawai M."/>
            <person name="Futagami T."/>
            <person name="Toyoda A."/>
            <person name="Takaki Y."/>
            <person name="Nishi S."/>
            <person name="Hori S."/>
            <person name="Arai W."/>
            <person name="Tsubouchi T."/>
            <person name="Morono Y."/>
            <person name="Uchiyama I."/>
            <person name="Ito T."/>
            <person name="Fujiyama A."/>
            <person name="Inagaki F."/>
            <person name="Takami H."/>
        </authorList>
    </citation>
    <scope>NUCLEOTIDE SEQUENCE</scope>
    <source>
        <strain evidence="1">Expedition CK06-06</strain>
    </source>
</reference>